<dbReference type="PANTHER" id="PTHR44591:SF3">
    <property type="entry name" value="RESPONSE REGULATORY DOMAIN-CONTAINING PROTEIN"/>
    <property type="match status" value="1"/>
</dbReference>
<dbReference type="EMBL" id="PDOA01000001">
    <property type="protein sequence ID" value="PWC30603.1"/>
    <property type="molecule type" value="Genomic_DNA"/>
</dbReference>
<evidence type="ECO:0000313" key="5">
    <source>
        <dbReference type="EMBL" id="PWC30603.1"/>
    </source>
</evidence>
<proteinExistence type="predicted"/>
<dbReference type="InterPro" id="IPR011006">
    <property type="entry name" value="CheY-like_superfamily"/>
</dbReference>
<dbReference type="PROSITE" id="PS50110">
    <property type="entry name" value="RESPONSE_REGULATORY"/>
    <property type="match status" value="1"/>
</dbReference>
<name>A0A2U1V9N1_9PROT</name>
<dbReference type="Pfam" id="PF00072">
    <property type="entry name" value="Response_reg"/>
    <property type="match status" value="1"/>
</dbReference>
<dbReference type="OrthoDB" id="8019678at2"/>
<dbReference type="InterPro" id="IPR050595">
    <property type="entry name" value="Bact_response_regulator"/>
</dbReference>
<dbReference type="AlphaFoldDB" id="A0A2U1V9N1"/>
<reference evidence="6" key="1">
    <citation type="submission" date="2017-10" db="EMBL/GenBank/DDBJ databases">
        <authorList>
            <person name="Toshchakov S.V."/>
            <person name="Goeva M.A."/>
        </authorList>
    </citation>
    <scope>NUCLEOTIDE SEQUENCE [LARGE SCALE GENOMIC DNA]</scope>
    <source>
        <strain evidence="6">JR1/69-1-13</strain>
    </source>
</reference>
<dbReference type="InterPro" id="IPR001789">
    <property type="entry name" value="Sig_transdc_resp-reg_receiver"/>
</dbReference>
<feature type="region of interest" description="Disordered" evidence="3">
    <location>
        <begin position="1"/>
        <end position="49"/>
    </location>
</feature>
<dbReference type="Gene3D" id="3.40.50.2300">
    <property type="match status" value="1"/>
</dbReference>
<feature type="domain" description="Response regulatory" evidence="4">
    <location>
        <begin position="53"/>
        <end position="168"/>
    </location>
</feature>
<evidence type="ECO:0000256" key="2">
    <source>
        <dbReference type="PROSITE-ProRule" id="PRU00169"/>
    </source>
</evidence>
<dbReference type="GO" id="GO:0000160">
    <property type="term" value="P:phosphorelay signal transduction system"/>
    <property type="evidence" value="ECO:0007669"/>
    <property type="project" value="InterPro"/>
</dbReference>
<accession>A0A2U1V9N1</accession>
<dbReference type="PANTHER" id="PTHR44591">
    <property type="entry name" value="STRESS RESPONSE REGULATOR PROTEIN 1"/>
    <property type="match status" value="1"/>
</dbReference>
<keyword evidence="1 2" id="KW-0597">Phosphoprotein</keyword>
<evidence type="ECO:0000256" key="1">
    <source>
        <dbReference type="ARBA" id="ARBA00022553"/>
    </source>
</evidence>
<organism evidence="5 6">
    <name type="scientific">Teichococcus aestuarii</name>
    <dbReference type="NCBI Taxonomy" id="568898"/>
    <lineage>
        <taxon>Bacteria</taxon>
        <taxon>Pseudomonadati</taxon>
        <taxon>Pseudomonadota</taxon>
        <taxon>Alphaproteobacteria</taxon>
        <taxon>Acetobacterales</taxon>
        <taxon>Roseomonadaceae</taxon>
        <taxon>Roseomonas</taxon>
    </lineage>
</organism>
<gene>
    <name evidence="5" type="ORF">CR165_01485</name>
</gene>
<protein>
    <recommendedName>
        <fullName evidence="4">Response regulatory domain-containing protein</fullName>
    </recommendedName>
</protein>
<dbReference type="Proteomes" id="UP000245048">
    <property type="component" value="Unassembled WGS sequence"/>
</dbReference>
<evidence type="ECO:0000259" key="4">
    <source>
        <dbReference type="PROSITE" id="PS50110"/>
    </source>
</evidence>
<keyword evidence="6" id="KW-1185">Reference proteome</keyword>
<feature type="modified residue" description="4-aspartylphosphate" evidence="2">
    <location>
        <position position="103"/>
    </location>
</feature>
<evidence type="ECO:0000313" key="6">
    <source>
        <dbReference type="Proteomes" id="UP000245048"/>
    </source>
</evidence>
<comment type="caution">
    <text evidence="5">The sequence shown here is derived from an EMBL/GenBank/DDBJ whole genome shotgun (WGS) entry which is preliminary data.</text>
</comment>
<dbReference type="SUPFAM" id="SSF52172">
    <property type="entry name" value="CheY-like"/>
    <property type="match status" value="1"/>
</dbReference>
<sequence>MTAGLQRPRSPQPEAVPGVVRPALQAAPSSPPPATPGKPAGEAGEEGWPEGSTVLVVEDDLLIRMNLAQMIEILGFSPAEAGRAEEALDWLRSNPAPALMLTDLSLPGMDGMALAVEARNIHPRLPVLLVTGHNEASVKVPPELRPGLGFLGKPFAMRQLEEAVRALWRQRVAQ</sequence>
<dbReference type="SMART" id="SM00448">
    <property type="entry name" value="REC"/>
    <property type="match status" value="1"/>
</dbReference>
<evidence type="ECO:0000256" key="3">
    <source>
        <dbReference type="SAM" id="MobiDB-lite"/>
    </source>
</evidence>